<gene>
    <name evidence="1" type="ORF">C2R72_06685</name>
</gene>
<accession>A0A2T6V9I9</accession>
<dbReference type="Proteomes" id="UP000244700">
    <property type="component" value="Unassembled WGS sequence"/>
</dbReference>
<dbReference type="GO" id="GO:0016810">
    <property type="term" value="F:hydrolase activity, acting on carbon-nitrogen (but not peptide) bonds"/>
    <property type="evidence" value="ECO:0007669"/>
    <property type="project" value="InterPro"/>
</dbReference>
<dbReference type="SUPFAM" id="SSF51338">
    <property type="entry name" value="Composite domain of metallo-dependent hydrolases"/>
    <property type="match status" value="1"/>
</dbReference>
<dbReference type="Gene3D" id="3.20.20.140">
    <property type="entry name" value="Metal-dependent hydrolases"/>
    <property type="match status" value="1"/>
</dbReference>
<dbReference type="Gene3D" id="2.30.40.10">
    <property type="entry name" value="Urease, subunit C, domain 1"/>
    <property type="match status" value="1"/>
</dbReference>
<sequence>MQEIIGASLVFLCNEKCEVLEDYGVVFDEKIVEIGDYQSLTLKYPHLKAQFFENSVLLPAFINAHTHFEFSNNKASFDYGSFSGWLG</sequence>
<dbReference type="EMBL" id="QBQT01000424">
    <property type="protein sequence ID" value="PUD74588.1"/>
    <property type="molecule type" value="Genomic_DNA"/>
</dbReference>
<proteinExistence type="predicted"/>
<keyword evidence="1" id="KW-0378">Hydrolase</keyword>
<feature type="non-terminal residue" evidence="1">
    <location>
        <position position="87"/>
    </location>
</feature>
<reference evidence="1 2" key="1">
    <citation type="submission" date="2018-01" db="EMBL/GenBank/DDBJ databases">
        <title>Helicobacter pylori genome-wide association study shows promise for predicting gastric cancer risk.</title>
        <authorList>
            <person name="Berthenet E."/>
            <person name="Yahara K."/>
            <person name="Thorell K."/>
            <person name="Pascoe B."/>
            <person name="Meric G."/>
            <person name="Mikhail J.M."/>
            <person name="Engstrand L."/>
            <person name="Enroth H."/>
            <person name="Burette A."/>
            <person name="Megraud F."/>
            <person name="Atherton J."/>
            <person name="Smith S."/>
            <person name="Wilkinson T.S."/>
            <person name="Hitchings M.D."/>
            <person name="Falush D."/>
            <person name="Sheppard S.K."/>
        </authorList>
    </citation>
    <scope>NUCLEOTIDE SEQUENCE [LARGE SCALE GENOMIC DNA]</scope>
    <source>
        <strain evidence="1 2">GIL237</strain>
    </source>
</reference>
<dbReference type="InterPro" id="IPR011059">
    <property type="entry name" value="Metal-dep_hydrolase_composite"/>
</dbReference>
<name>A0A2T6V9I9_HELPX</name>
<evidence type="ECO:0000313" key="1">
    <source>
        <dbReference type="EMBL" id="PUD74588.1"/>
    </source>
</evidence>
<organism evidence="1 2">
    <name type="scientific">Helicobacter pylori</name>
    <name type="common">Campylobacter pylori</name>
    <dbReference type="NCBI Taxonomy" id="210"/>
    <lineage>
        <taxon>Bacteria</taxon>
        <taxon>Pseudomonadati</taxon>
        <taxon>Campylobacterota</taxon>
        <taxon>Epsilonproteobacteria</taxon>
        <taxon>Campylobacterales</taxon>
        <taxon>Helicobacteraceae</taxon>
        <taxon>Helicobacter</taxon>
    </lineage>
</organism>
<evidence type="ECO:0000313" key="2">
    <source>
        <dbReference type="Proteomes" id="UP000244700"/>
    </source>
</evidence>
<dbReference type="AlphaFoldDB" id="A0A2T6V9I9"/>
<comment type="caution">
    <text evidence="1">The sequence shown here is derived from an EMBL/GenBank/DDBJ whole genome shotgun (WGS) entry which is preliminary data.</text>
</comment>
<protein>
    <submittedName>
        <fullName evidence="1">Metal-dependent hydrolase</fullName>
    </submittedName>
</protein>